<feature type="compositionally biased region" description="Basic and acidic residues" evidence="2">
    <location>
        <begin position="186"/>
        <end position="205"/>
    </location>
</feature>
<dbReference type="GeneID" id="39874822"/>
<feature type="domain" description="CS" evidence="3">
    <location>
        <begin position="554"/>
        <end position="677"/>
    </location>
</feature>
<dbReference type="SUPFAM" id="SSF49764">
    <property type="entry name" value="HSP20-like chaperones"/>
    <property type="match status" value="1"/>
</dbReference>
<evidence type="ECO:0000313" key="5">
    <source>
        <dbReference type="Proteomes" id="UP000236319"/>
    </source>
</evidence>
<keyword evidence="1" id="KW-0175">Coiled coil</keyword>
<protein>
    <recommendedName>
        <fullName evidence="3">CS domain-containing protein</fullName>
    </recommendedName>
</protein>
<dbReference type="Pfam" id="PF04969">
    <property type="entry name" value="CS"/>
    <property type="match status" value="1"/>
</dbReference>
<reference evidence="4 5" key="1">
    <citation type="journal article" date="2017" name="BMC Genomics">
        <title>Whole-genome assembly of Babesia ovata and comparative genomics between closely related pathogens.</title>
        <authorList>
            <person name="Yamagishi J."/>
            <person name="Asada M."/>
            <person name="Hakimi H."/>
            <person name="Tanaka T.Q."/>
            <person name="Sugimoto C."/>
            <person name="Kawazu S."/>
        </authorList>
    </citation>
    <scope>NUCLEOTIDE SEQUENCE [LARGE SCALE GENOMIC DNA]</scope>
    <source>
        <strain evidence="4 5">Miyake</strain>
    </source>
</reference>
<dbReference type="RefSeq" id="XP_028867295.1">
    <property type="nucleotide sequence ID" value="XM_029011462.1"/>
</dbReference>
<dbReference type="Gene3D" id="2.60.40.790">
    <property type="match status" value="1"/>
</dbReference>
<evidence type="ECO:0000256" key="2">
    <source>
        <dbReference type="SAM" id="MobiDB-lite"/>
    </source>
</evidence>
<dbReference type="VEuPathDB" id="PiroplasmaDB:BOVATA_025450"/>
<evidence type="ECO:0000313" key="4">
    <source>
        <dbReference type="EMBL" id="GBE61052.1"/>
    </source>
</evidence>
<evidence type="ECO:0000259" key="3">
    <source>
        <dbReference type="PROSITE" id="PS51203"/>
    </source>
</evidence>
<organism evidence="4 5">
    <name type="scientific">Babesia ovata</name>
    <dbReference type="NCBI Taxonomy" id="189622"/>
    <lineage>
        <taxon>Eukaryota</taxon>
        <taxon>Sar</taxon>
        <taxon>Alveolata</taxon>
        <taxon>Apicomplexa</taxon>
        <taxon>Aconoidasida</taxon>
        <taxon>Piroplasmida</taxon>
        <taxon>Babesiidae</taxon>
        <taxon>Babesia</taxon>
    </lineage>
</organism>
<proteinExistence type="predicted"/>
<accession>A0A2H6KDH7</accession>
<evidence type="ECO:0000256" key="1">
    <source>
        <dbReference type="SAM" id="Coils"/>
    </source>
</evidence>
<dbReference type="OrthoDB" id="364878at2759"/>
<feature type="coiled-coil region" evidence="1">
    <location>
        <begin position="459"/>
        <end position="486"/>
    </location>
</feature>
<dbReference type="InterPro" id="IPR008978">
    <property type="entry name" value="HSP20-like_chaperone"/>
</dbReference>
<dbReference type="Proteomes" id="UP000236319">
    <property type="component" value="Unassembled WGS sequence"/>
</dbReference>
<gene>
    <name evidence="4" type="ORF">BOVATA_025450</name>
</gene>
<dbReference type="InterPro" id="IPR007052">
    <property type="entry name" value="CS_dom"/>
</dbReference>
<dbReference type="PROSITE" id="PS51203">
    <property type="entry name" value="CS"/>
    <property type="match status" value="1"/>
</dbReference>
<feature type="region of interest" description="Disordered" evidence="2">
    <location>
        <begin position="183"/>
        <end position="246"/>
    </location>
</feature>
<sequence>MLLYALFIVWAWHNVLLFGIRWADGFVLRRCPSLIVIRPKANTLFSSSNEEQPPIPVVADQEVAEKLEKEIQDKIARYLAPMEANNIKGIDQKVLDRNFGELYSVENVKKREQRNARKVQLEPPDVPPTDKLPYFVNMQNPKNPLGAANVADIGDEITDGQRDPRGMVLPDLVPVRVMNQQGAVSEKQDQEHLGEKTAFETKDDSATAQPGVNVDLGEAASSGAGVKPSPVVDKMSQNTSTPKGGITMFKNTYEELLEGDNNTEFVGDPLDPYFEAAAQQASDDEDERVDSDEEELEKQVWYRNKPLRQLKPKEMADGWSVLPCGRIYKHMLRPSHEPPEKQRVPGQETYVSFGFKIADAFTGDMLVEAADTDSEGIVTQLKELSSPVQRMLSSMKVGEQAEFVCPAIEMGLDKLEREGMQPPEWIRVWLHIIMMHERGEKWWHLSPLEAANYPTAKPNEDRRTKMERINLKADELTKQIEHELENNPASPLWDDVMQRLNEQQKASVVEHFDQKLEWQERRKCAEFSGSRGFGDTIKSTGQLKGYDVGRMSGGSGSCYTWHETPFFIYIAVPVVPGVRAEHVNFELGQTHLTLKVAGKTIIDDDISGPVMTDIATSWAMSEKAMQYEPLPPGHPELENPVLKTDRDDEYYSIAKDPSIIIALKKRDKVLGDWGTPFVNI</sequence>
<comment type="caution">
    <text evidence="4">The sequence shown here is derived from an EMBL/GenBank/DDBJ whole genome shotgun (WGS) entry which is preliminary data.</text>
</comment>
<dbReference type="AlphaFoldDB" id="A0A2H6KDH7"/>
<name>A0A2H6KDH7_9APIC</name>
<keyword evidence="5" id="KW-1185">Reference proteome</keyword>
<dbReference type="EMBL" id="BDSA01000002">
    <property type="protein sequence ID" value="GBE61052.1"/>
    <property type="molecule type" value="Genomic_DNA"/>
</dbReference>